<keyword evidence="3" id="KW-1133">Transmembrane helix</keyword>
<feature type="region of interest" description="Disordered" evidence="2">
    <location>
        <begin position="508"/>
        <end position="561"/>
    </location>
</feature>
<evidence type="ECO:0000256" key="3">
    <source>
        <dbReference type="SAM" id="Phobius"/>
    </source>
</evidence>
<feature type="region of interest" description="Disordered" evidence="2">
    <location>
        <begin position="1"/>
        <end position="117"/>
    </location>
</feature>
<organism evidence="4 5">
    <name type="scientific">Phytophthora oleae</name>
    <dbReference type="NCBI Taxonomy" id="2107226"/>
    <lineage>
        <taxon>Eukaryota</taxon>
        <taxon>Sar</taxon>
        <taxon>Stramenopiles</taxon>
        <taxon>Oomycota</taxon>
        <taxon>Peronosporomycetes</taxon>
        <taxon>Peronosporales</taxon>
        <taxon>Peronosporaceae</taxon>
        <taxon>Phytophthora</taxon>
    </lineage>
</organism>
<feature type="compositionally biased region" description="Basic and acidic residues" evidence="2">
    <location>
        <begin position="526"/>
        <end position="538"/>
    </location>
</feature>
<accession>A0ABD3FK69</accession>
<keyword evidence="3" id="KW-0812">Transmembrane</keyword>
<feature type="compositionally biased region" description="Low complexity" evidence="2">
    <location>
        <begin position="1082"/>
        <end position="1095"/>
    </location>
</feature>
<comment type="caution">
    <text evidence="4">The sequence shown here is derived from an EMBL/GenBank/DDBJ whole genome shotgun (WGS) entry which is preliminary data.</text>
</comment>
<feature type="coiled-coil region" evidence="1">
    <location>
        <begin position="444"/>
        <end position="479"/>
    </location>
</feature>
<name>A0ABD3FK69_9STRA</name>
<gene>
    <name evidence="4" type="ORF">V7S43_008087</name>
</gene>
<reference evidence="4 5" key="1">
    <citation type="submission" date="2024-09" db="EMBL/GenBank/DDBJ databases">
        <title>Genome sequencing and assembly of Phytophthora oleae, isolate VK10A, causative agent of rot of olive drupes.</title>
        <authorList>
            <person name="Conti Taguali S."/>
            <person name="Riolo M."/>
            <person name="La Spada F."/>
            <person name="Cacciola S.O."/>
            <person name="Dionisio G."/>
        </authorList>
    </citation>
    <scope>NUCLEOTIDE SEQUENCE [LARGE SCALE GENOMIC DNA]</scope>
    <source>
        <strain evidence="4 5">VK10A</strain>
    </source>
</reference>
<keyword evidence="3" id="KW-0472">Membrane</keyword>
<feature type="coiled-coil region" evidence="1">
    <location>
        <begin position="836"/>
        <end position="882"/>
    </location>
</feature>
<proteinExistence type="predicted"/>
<feature type="transmembrane region" description="Helical" evidence="3">
    <location>
        <begin position="936"/>
        <end position="955"/>
    </location>
</feature>
<feature type="region of interest" description="Disordered" evidence="2">
    <location>
        <begin position="1071"/>
        <end position="1120"/>
    </location>
</feature>
<feature type="compositionally biased region" description="Acidic residues" evidence="2">
    <location>
        <begin position="516"/>
        <end position="525"/>
    </location>
</feature>
<protein>
    <submittedName>
        <fullName evidence="4">Uncharacterized protein</fullName>
    </submittedName>
</protein>
<feature type="compositionally biased region" description="Basic residues" evidence="2">
    <location>
        <begin position="1110"/>
        <end position="1120"/>
    </location>
</feature>
<feature type="region of interest" description="Disordered" evidence="2">
    <location>
        <begin position="1018"/>
        <end position="1059"/>
    </location>
</feature>
<sequence length="1120" mass="123872">MPPPSLERKEQLLSWQQKDKLKGPFKPEDRQRRRNTIQLSPVPFTPEPKQNSYTEQFRRRRSQQELADQSPRANGSRRMERRRSSEDAGERRNGLHPSLHTEEKLDNRRENGHHHSPAAVDAAVEKKLPRSTEDVVAAVSGKGIGCSLPPMDRDQRKATMTKKRRAPCGRSTVALAVVAGVATVTVAGGLMVCRLHPSSPAAASIRIAVGKVEQTLIMLLKNEVMPLARALEEVVRDKGITLLRSRRLRSLARAADALVEQKLRGSLGFTKLAADTTVSFKLVEDIPGQLRSAVLAAIEALQLSGEGIQVHMQTLFKFIEQQMGEDTELLNQARSFLLAVVSSLTEVLRQCGEWTTSSLDRIGFKPGVIDESLSSDQFLSSLEGNRAAIQSIGRGITAQKSQTLQDVKRLKKRRATIASDTNEILSKTRDLALESVVRVKMAALDAIQLRLKQSEEQYARAVEQILKDNEQTLRQVEREGGAKLVEESQARVTGIAAAALKQYSEERAGEKLTVTEEQEASETESPDEHATVDQSHIEEEQESAVSPAVPTEQGSTEDLDLGVEEDVQISVEFAMENQATLDLVETLVVESTPSEGSLGSEHLAEEQESGSLEDVLVGDHICEDEAQVVEENLATDKEVETGEEKHSFVTEVFVDLNNGAVENTHEVTTLGSQNLSGGDTFTQEGTYMEKDRLNLVVSVEGTDMELDVEVGKVAYERTEQVEVEQVISDTRTRIAIQPGSVEKNVEEQHSDELMPQAENGFVHEEILVASDIEIEVQSEEMDGGVILEVEKDVNEVETVITALEHVGETDSVLRQETTVEQDTSPLDEGIAGDLQLEEAAREQEALEAKEIQELEQLEQVLLEEEGERVEEELRAIAEEEELWSRIDQVPSADEVTKENAEQVEVMKVTAELKNDSWRSSLGIQVSALPGPTLTQIGLFSVAFIGLAVLTAYLLVRYRKRGLLTQPPRRRKRWRKLADIDAEEVVLLPEVSSDEEDDKEQATSKMDVLEVASSISVKTTTMLTSEDEKADEEEKPSELIEEQGKPGQEEEKITPVSESLVSQTTVVELASATVDHTTTTPHSDASAVDSDLASVSTPPASRLEISDTSQRTRRRRRQIRT</sequence>
<feature type="compositionally biased region" description="Basic and acidic residues" evidence="2">
    <location>
        <begin position="82"/>
        <end position="110"/>
    </location>
</feature>
<dbReference type="AlphaFoldDB" id="A0ABD3FK69"/>
<evidence type="ECO:0000313" key="5">
    <source>
        <dbReference type="Proteomes" id="UP001632037"/>
    </source>
</evidence>
<evidence type="ECO:0000313" key="4">
    <source>
        <dbReference type="EMBL" id="KAL3667148.1"/>
    </source>
</evidence>
<evidence type="ECO:0000256" key="2">
    <source>
        <dbReference type="SAM" id="MobiDB-lite"/>
    </source>
</evidence>
<keyword evidence="5" id="KW-1185">Reference proteome</keyword>
<dbReference type="EMBL" id="JBIMZQ010000015">
    <property type="protein sequence ID" value="KAL3667148.1"/>
    <property type="molecule type" value="Genomic_DNA"/>
</dbReference>
<dbReference type="Proteomes" id="UP001632037">
    <property type="component" value="Unassembled WGS sequence"/>
</dbReference>
<feature type="compositionally biased region" description="Basic and acidic residues" evidence="2">
    <location>
        <begin position="1035"/>
        <end position="1052"/>
    </location>
</feature>
<evidence type="ECO:0000256" key="1">
    <source>
        <dbReference type="SAM" id="Coils"/>
    </source>
</evidence>
<keyword evidence="1" id="KW-0175">Coiled coil</keyword>
<feature type="compositionally biased region" description="Polar residues" evidence="2">
    <location>
        <begin position="64"/>
        <end position="73"/>
    </location>
</feature>
<feature type="compositionally biased region" description="Basic and acidic residues" evidence="2">
    <location>
        <begin position="1"/>
        <end position="31"/>
    </location>
</feature>